<dbReference type="RefSeq" id="WP_114211124.1">
    <property type="nucleotide sequence ID" value="NZ_CP030840.1"/>
</dbReference>
<keyword evidence="3" id="KW-0201">Cytochrome c-type biogenesis</keyword>
<keyword evidence="2" id="KW-0408">Iron</keyword>
<dbReference type="InterPro" id="IPR012340">
    <property type="entry name" value="NA-bd_OB-fold"/>
</dbReference>
<reference evidence="7 8" key="1">
    <citation type="journal article" date="2018" name="Front. Microbiol.">
        <title>Hydrolytic Capabilities as a Key to Environmental Success: Chitinolytic and Cellulolytic Acidobacteria From Acidic Sub-arctic Soils and Boreal Peatlands.</title>
        <authorList>
            <person name="Belova S.E."/>
            <person name="Ravin N.V."/>
            <person name="Pankratov T.A."/>
            <person name="Rakitin A.L."/>
            <person name="Ivanova A.A."/>
            <person name="Beletsky A.V."/>
            <person name="Mardanov A.V."/>
            <person name="Sinninghe Damste J.S."/>
            <person name="Dedysh S.N."/>
        </authorList>
    </citation>
    <scope>NUCLEOTIDE SEQUENCE [LARGE SCALE GENOMIC DNA]</scope>
    <source>
        <strain evidence="7 8">SBC82</strain>
    </source>
</reference>
<evidence type="ECO:0000256" key="5">
    <source>
        <dbReference type="SAM" id="MobiDB-lite"/>
    </source>
</evidence>
<dbReference type="GO" id="GO:0017003">
    <property type="term" value="P:protein-heme linkage"/>
    <property type="evidence" value="ECO:0007669"/>
    <property type="project" value="InterPro"/>
</dbReference>
<dbReference type="GO" id="GO:0017004">
    <property type="term" value="P:cytochrome complex assembly"/>
    <property type="evidence" value="ECO:0007669"/>
    <property type="project" value="UniProtKB-KW"/>
</dbReference>
<comment type="subcellular location">
    <subcellularLocation>
        <location evidence="1">Membrane</location>
    </subcellularLocation>
</comment>
<name>A0A2Z5G944_9BACT</name>
<dbReference type="OrthoDB" id="121943at2"/>
<dbReference type="Pfam" id="PF03100">
    <property type="entry name" value="CcmE"/>
    <property type="match status" value="1"/>
</dbReference>
<dbReference type="GO" id="GO:0020037">
    <property type="term" value="F:heme binding"/>
    <property type="evidence" value="ECO:0007669"/>
    <property type="project" value="InterPro"/>
</dbReference>
<evidence type="ECO:0000256" key="1">
    <source>
        <dbReference type="ARBA" id="ARBA00004370"/>
    </source>
</evidence>
<dbReference type="InterPro" id="IPR004329">
    <property type="entry name" value="CcmE"/>
</dbReference>
<evidence type="ECO:0000313" key="7">
    <source>
        <dbReference type="EMBL" id="AXC15327.1"/>
    </source>
</evidence>
<feature type="region of interest" description="Disordered" evidence="5">
    <location>
        <begin position="127"/>
        <end position="157"/>
    </location>
</feature>
<dbReference type="Gene3D" id="2.40.50.140">
    <property type="entry name" value="Nucleic acid-binding proteins"/>
    <property type="match status" value="1"/>
</dbReference>
<dbReference type="KEGG" id="abas:ACPOL_6083"/>
<keyword evidence="2" id="KW-0479">Metal-binding</keyword>
<dbReference type="SUPFAM" id="SSF82093">
    <property type="entry name" value="Heme chaperone CcmE"/>
    <property type="match status" value="1"/>
</dbReference>
<evidence type="ECO:0000256" key="4">
    <source>
        <dbReference type="ARBA" id="ARBA00023136"/>
    </source>
</evidence>
<dbReference type="EMBL" id="CP030840">
    <property type="protein sequence ID" value="AXC15327.1"/>
    <property type="molecule type" value="Genomic_DNA"/>
</dbReference>
<sequence length="157" mass="16299">MKSGKQALRITIAVVVIVGTIGYLALSGVKANKSYYVTISELHGMGGDAYTRHLRVAGNVAPGSIEHSGTTAQFVLVENNNRLKVDYKGTEPPPDTFKDNAQALAIGTYGRDGVFHATALQAKCASKYAPKPGETPGMSPAPAAAKTASLGAAPLSR</sequence>
<dbReference type="InterPro" id="IPR036127">
    <property type="entry name" value="CcmE-like_sf"/>
</dbReference>
<accession>A0A2Z5G944</accession>
<evidence type="ECO:0000256" key="6">
    <source>
        <dbReference type="SAM" id="Phobius"/>
    </source>
</evidence>
<evidence type="ECO:0000313" key="8">
    <source>
        <dbReference type="Proteomes" id="UP000253606"/>
    </source>
</evidence>
<proteinExistence type="predicted"/>
<keyword evidence="6" id="KW-0812">Transmembrane</keyword>
<keyword evidence="2" id="KW-0349">Heme</keyword>
<evidence type="ECO:0000256" key="3">
    <source>
        <dbReference type="ARBA" id="ARBA00022748"/>
    </source>
</evidence>
<protein>
    <submittedName>
        <fullName evidence="7">Cytochrome c-type biogenesis protein CcmE, heme chaperone</fullName>
    </submittedName>
</protein>
<gene>
    <name evidence="7" type="ORF">ACPOL_6083</name>
</gene>
<dbReference type="Proteomes" id="UP000253606">
    <property type="component" value="Chromosome"/>
</dbReference>
<keyword evidence="8" id="KW-1185">Reference proteome</keyword>
<keyword evidence="4 6" id="KW-0472">Membrane</keyword>
<organism evidence="7 8">
    <name type="scientific">Acidisarcina polymorpha</name>
    <dbReference type="NCBI Taxonomy" id="2211140"/>
    <lineage>
        <taxon>Bacteria</taxon>
        <taxon>Pseudomonadati</taxon>
        <taxon>Acidobacteriota</taxon>
        <taxon>Terriglobia</taxon>
        <taxon>Terriglobales</taxon>
        <taxon>Acidobacteriaceae</taxon>
        <taxon>Acidisarcina</taxon>
    </lineage>
</organism>
<evidence type="ECO:0000256" key="2">
    <source>
        <dbReference type="ARBA" id="ARBA00022617"/>
    </source>
</evidence>
<dbReference type="GO" id="GO:0005886">
    <property type="term" value="C:plasma membrane"/>
    <property type="evidence" value="ECO:0007669"/>
    <property type="project" value="InterPro"/>
</dbReference>
<keyword evidence="6" id="KW-1133">Transmembrane helix</keyword>
<dbReference type="AlphaFoldDB" id="A0A2Z5G944"/>
<feature type="transmembrane region" description="Helical" evidence="6">
    <location>
        <begin position="7"/>
        <end position="26"/>
    </location>
</feature>